<dbReference type="SUPFAM" id="SSF52047">
    <property type="entry name" value="RNI-like"/>
    <property type="match status" value="1"/>
</dbReference>
<keyword evidence="2" id="KW-0732">Signal</keyword>
<dbReference type="InterPro" id="IPR032675">
    <property type="entry name" value="LRR_dom_sf"/>
</dbReference>
<dbReference type="GO" id="GO:0004341">
    <property type="term" value="F:gluconolactonase activity"/>
    <property type="evidence" value="ECO:0007669"/>
    <property type="project" value="UniProtKB-EC"/>
</dbReference>
<sequence length="714" mass="77545" precursor="true">MKLSLVSLPTCCWLLALTTGRAQEPTGELADKLAKVTFKKYAAAPGYSEGPTWRNGEVFFCSGALLRVDAKQQVHKYLEINPAGTILNPRTGSLFVADNKHKAILEVTENGSVVVLAEQHETQPLRGLNDLTLDGAGNFYWSDPEGSSAANPVGNIYRLSADGRVDRVAGGLAFPNGLDVDPASNFLYVIESQSKKILRYPLTPAGKLLGKSEVFYDLGGSGGDGCAFDAAGNLWVADFHRPESGQGRITVLSPEAKALAYLPVPAKVVSNIAFCGPNHDEIFCTTGDPPGVFHAKVGVKGFGGHLPAKHAAIRSLDVVPLQPHADAKILLDMLKLAGAFKYNSEELTIQARDARLAQLSRLAAEIKDEQLHGEVYRHLGELDQAAANHASDLELIAEIKRLGGKVKSEVVAPQWLRAITGDGALTIFQRIVEIDLNERTDGHKEPTPKKLTDRVTDEFLQNIGQQRLLRNLQLSGTAVTSAGLVHLGTLPNLEKLNLCLTAVSDEGFEHLGKLRKMKRMTVCASKITGSGFKYLTRLKQLESINLHSSPASDEGLKAIGQFPSLTRLEIVHTNVTDEGLRQLAGLKNLRQLHIHGPKTTSEALPFLGELNELYELDVYDQAASDATLQQVAQLPKLRKLMLINGNFSDEGVKQLVTINTLENVTLISPNMTDASLSVLADLKNLRTLDLRGGKFSEDAKQKLQAILPDVQIKY</sequence>
<evidence type="ECO:0000313" key="5">
    <source>
        <dbReference type="Proteomes" id="UP000315017"/>
    </source>
</evidence>
<accession>A0A517YGG8</accession>
<dbReference type="InterPro" id="IPR051262">
    <property type="entry name" value="SMP-30/CGR1_Lactonase"/>
</dbReference>
<dbReference type="Gene3D" id="2.120.10.30">
    <property type="entry name" value="TolB, C-terminal domain"/>
    <property type="match status" value="1"/>
</dbReference>
<keyword evidence="5" id="KW-1185">Reference proteome</keyword>
<dbReference type="Pfam" id="PF08450">
    <property type="entry name" value="SGL"/>
    <property type="match status" value="1"/>
</dbReference>
<dbReference type="RefSeq" id="WP_145092971.1">
    <property type="nucleotide sequence ID" value="NZ_CP036274.1"/>
</dbReference>
<dbReference type="InterPro" id="IPR001611">
    <property type="entry name" value="Leu-rich_rpt"/>
</dbReference>
<dbReference type="EMBL" id="CP036274">
    <property type="protein sequence ID" value="QDU29324.1"/>
    <property type="molecule type" value="Genomic_DNA"/>
</dbReference>
<dbReference type="PANTHER" id="PTHR47572">
    <property type="entry name" value="LIPOPROTEIN-RELATED"/>
    <property type="match status" value="1"/>
</dbReference>
<dbReference type="OrthoDB" id="232968at2"/>
<dbReference type="InterPro" id="IPR011042">
    <property type="entry name" value="6-blade_b-propeller_TolB-like"/>
</dbReference>
<feature type="chain" id="PRO_5021806735" evidence="2">
    <location>
        <begin position="23"/>
        <end position="714"/>
    </location>
</feature>
<dbReference type="Pfam" id="PF13516">
    <property type="entry name" value="LRR_6"/>
    <property type="match status" value="1"/>
</dbReference>
<dbReference type="EC" id="3.1.1.17" evidence="4"/>
<dbReference type="InterPro" id="IPR013658">
    <property type="entry name" value="SGL"/>
</dbReference>
<feature type="domain" description="SMP-30/Gluconolactonase/LRE-like region" evidence="3">
    <location>
        <begin position="48"/>
        <end position="286"/>
    </location>
</feature>
<dbReference type="Gene3D" id="3.80.10.10">
    <property type="entry name" value="Ribonuclease Inhibitor"/>
    <property type="match status" value="3"/>
</dbReference>
<gene>
    <name evidence="4" type="primary">gnl_7</name>
    <name evidence="4" type="ORF">ETAA8_44330</name>
</gene>
<feature type="signal peptide" evidence="2">
    <location>
        <begin position="1"/>
        <end position="22"/>
    </location>
</feature>
<dbReference type="SUPFAM" id="SSF63829">
    <property type="entry name" value="Calcium-dependent phosphotriesterase"/>
    <property type="match status" value="1"/>
</dbReference>
<dbReference type="AlphaFoldDB" id="A0A517YGG8"/>
<organism evidence="4 5">
    <name type="scientific">Anatilimnocola aggregata</name>
    <dbReference type="NCBI Taxonomy" id="2528021"/>
    <lineage>
        <taxon>Bacteria</taxon>
        <taxon>Pseudomonadati</taxon>
        <taxon>Planctomycetota</taxon>
        <taxon>Planctomycetia</taxon>
        <taxon>Pirellulales</taxon>
        <taxon>Pirellulaceae</taxon>
        <taxon>Anatilimnocola</taxon>
    </lineage>
</organism>
<evidence type="ECO:0000313" key="4">
    <source>
        <dbReference type="EMBL" id="QDU29324.1"/>
    </source>
</evidence>
<name>A0A517YGG8_9BACT</name>
<protein>
    <submittedName>
        <fullName evidence="4">Gluconolactonase</fullName>
        <ecNumber evidence="4">3.1.1.17</ecNumber>
    </submittedName>
</protein>
<dbReference type="Proteomes" id="UP000315017">
    <property type="component" value="Chromosome"/>
</dbReference>
<evidence type="ECO:0000259" key="3">
    <source>
        <dbReference type="Pfam" id="PF08450"/>
    </source>
</evidence>
<evidence type="ECO:0000256" key="1">
    <source>
        <dbReference type="ARBA" id="ARBA00022801"/>
    </source>
</evidence>
<proteinExistence type="predicted"/>
<dbReference type="SMART" id="SM00367">
    <property type="entry name" value="LRR_CC"/>
    <property type="match status" value="3"/>
</dbReference>
<evidence type="ECO:0000256" key="2">
    <source>
        <dbReference type="SAM" id="SignalP"/>
    </source>
</evidence>
<keyword evidence="1 4" id="KW-0378">Hydrolase</keyword>
<dbReference type="InterPro" id="IPR006553">
    <property type="entry name" value="Leu-rich_rpt_Cys-con_subtyp"/>
</dbReference>
<dbReference type="PANTHER" id="PTHR47572:SF4">
    <property type="entry name" value="LACTONASE DRP35"/>
    <property type="match status" value="1"/>
</dbReference>
<reference evidence="4 5" key="1">
    <citation type="submission" date="2019-02" db="EMBL/GenBank/DDBJ databases">
        <title>Deep-cultivation of Planctomycetes and their phenomic and genomic characterization uncovers novel biology.</title>
        <authorList>
            <person name="Wiegand S."/>
            <person name="Jogler M."/>
            <person name="Boedeker C."/>
            <person name="Pinto D."/>
            <person name="Vollmers J."/>
            <person name="Rivas-Marin E."/>
            <person name="Kohn T."/>
            <person name="Peeters S.H."/>
            <person name="Heuer A."/>
            <person name="Rast P."/>
            <person name="Oberbeckmann S."/>
            <person name="Bunk B."/>
            <person name="Jeske O."/>
            <person name="Meyerdierks A."/>
            <person name="Storesund J.E."/>
            <person name="Kallscheuer N."/>
            <person name="Luecker S."/>
            <person name="Lage O.M."/>
            <person name="Pohl T."/>
            <person name="Merkel B.J."/>
            <person name="Hornburger P."/>
            <person name="Mueller R.-W."/>
            <person name="Bruemmer F."/>
            <person name="Labrenz M."/>
            <person name="Spormann A.M."/>
            <person name="Op den Camp H."/>
            <person name="Overmann J."/>
            <person name="Amann R."/>
            <person name="Jetten M.S.M."/>
            <person name="Mascher T."/>
            <person name="Medema M.H."/>
            <person name="Devos D.P."/>
            <person name="Kaster A.-K."/>
            <person name="Ovreas L."/>
            <person name="Rohde M."/>
            <person name="Galperin M.Y."/>
            <person name="Jogler C."/>
        </authorList>
    </citation>
    <scope>NUCLEOTIDE SEQUENCE [LARGE SCALE GENOMIC DNA]</scope>
    <source>
        <strain evidence="4 5">ETA_A8</strain>
    </source>
</reference>
<dbReference type="KEGG" id="aagg:ETAA8_44330"/>